<dbReference type="EC" id="3.1.1.72" evidence="4"/>
<comment type="caution">
    <text evidence="4">The sequence shown here is derived from an EMBL/GenBank/DDBJ whole genome shotgun (WGS) entry which is preliminary data.</text>
</comment>
<reference evidence="4 5" key="1">
    <citation type="submission" date="2019-02" db="EMBL/GenBank/DDBJ databases">
        <title>Deep-cultivation of Planctomycetes and their phenomic and genomic characterization uncovers novel biology.</title>
        <authorList>
            <person name="Wiegand S."/>
            <person name="Jogler M."/>
            <person name="Boedeker C."/>
            <person name="Pinto D."/>
            <person name="Vollmers J."/>
            <person name="Rivas-Marin E."/>
            <person name="Kohn T."/>
            <person name="Peeters S.H."/>
            <person name="Heuer A."/>
            <person name="Rast P."/>
            <person name="Oberbeckmann S."/>
            <person name="Bunk B."/>
            <person name="Jeske O."/>
            <person name="Meyerdierks A."/>
            <person name="Storesund J.E."/>
            <person name="Kallscheuer N."/>
            <person name="Luecker S."/>
            <person name="Lage O.M."/>
            <person name="Pohl T."/>
            <person name="Merkel B.J."/>
            <person name="Hornburger P."/>
            <person name="Mueller R.-W."/>
            <person name="Bruemmer F."/>
            <person name="Labrenz M."/>
            <person name="Spormann A.M."/>
            <person name="Op Den Camp H."/>
            <person name="Overmann J."/>
            <person name="Amann R."/>
            <person name="Jetten M.S.M."/>
            <person name="Mascher T."/>
            <person name="Medema M.H."/>
            <person name="Devos D.P."/>
            <person name="Kaster A.-K."/>
            <person name="Ovreas L."/>
            <person name="Rohde M."/>
            <person name="Galperin M.Y."/>
            <person name="Jogler C."/>
        </authorList>
    </citation>
    <scope>NUCLEOTIDE SEQUENCE [LARGE SCALE GENOMIC DNA]</scope>
    <source>
        <strain evidence="4 5">CA13</strain>
    </source>
</reference>
<dbReference type="InterPro" id="IPR049492">
    <property type="entry name" value="BD-FAE-like_dom"/>
</dbReference>
<organism evidence="4 5">
    <name type="scientific">Novipirellula herctigrandis</name>
    <dbReference type="NCBI Taxonomy" id="2527986"/>
    <lineage>
        <taxon>Bacteria</taxon>
        <taxon>Pseudomonadati</taxon>
        <taxon>Planctomycetota</taxon>
        <taxon>Planctomycetia</taxon>
        <taxon>Pirellulales</taxon>
        <taxon>Pirellulaceae</taxon>
        <taxon>Novipirellula</taxon>
    </lineage>
</organism>
<evidence type="ECO:0000259" key="3">
    <source>
        <dbReference type="Pfam" id="PF20434"/>
    </source>
</evidence>
<gene>
    <name evidence="4" type="primary">axeA1_3</name>
    <name evidence="4" type="ORF">CA13_29110</name>
</gene>
<evidence type="ECO:0000256" key="1">
    <source>
        <dbReference type="ARBA" id="ARBA00022801"/>
    </source>
</evidence>
<dbReference type="Proteomes" id="UP000315010">
    <property type="component" value="Unassembled WGS sequence"/>
</dbReference>
<protein>
    <submittedName>
        <fullName evidence="4">Acetylxylan esterase</fullName>
        <ecNumber evidence="4">3.1.1.72</ecNumber>
    </submittedName>
</protein>
<evidence type="ECO:0000313" key="4">
    <source>
        <dbReference type="EMBL" id="TWT81458.1"/>
    </source>
</evidence>
<dbReference type="InterPro" id="IPR050300">
    <property type="entry name" value="GDXG_lipolytic_enzyme"/>
</dbReference>
<dbReference type="Gene3D" id="3.40.50.1820">
    <property type="entry name" value="alpha/beta hydrolase"/>
    <property type="match status" value="1"/>
</dbReference>
<dbReference type="InterPro" id="IPR029058">
    <property type="entry name" value="AB_hydrolase_fold"/>
</dbReference>
<dbReference type="AlphaFoldDB" id="A0A5C5Z2A3"/>
<name>A0A5C5Z2A3_9BACT</name>
<dbReference type="SUPFAM" id="SSF53474">
    <property type="entry name" value="alpha/beta-Hydrolases"/>
    <property type="match status" value="1"/>
</dbReference>
<dbReference type="GO" id="GO:0046555">
    <property type="term" value="F:acetylxylan esterase activity"/>
    <property type="evidence" value="ECO:0007669"/>
    <property type="project" value="UniProtKB-EC"/>
</dbReference>
<dbReference type="Pfam" id="PF20434">
    <property type="entry name" value="BD-FAE"/>
    <property type="match status" value="1"/>
</dbReference>
<dbReference type="EMBL" id="SJPJ01000001">
    <property type="protein sequence ID" value="TWT81458.1"/>
    <property type="molecule type" value="Genomic_DNA"/>
</dbReference>
<keyword evidence="5" id="KW-1185">Reference proteome</keyword>
<dbReference type="PANTHER" id="PTHR48081">
    <property type="entry name" value="AB HYDROLASE SUPERFAMILY PROTEIN C4A8.06C"/>
    <property type="match status" value="1"/>
</dbReference>
<dbReference type="OrthoDB" id="9794725at2"/>
<accession>A0A5C5Z2A3</accession>
<feature type="domain" description="BD-FAE-like" evidence="3">
    <location>
        <begin position="174"/>
        <end position="227"/>
    </location>
</feature>
<proteinExistence type="predicted"/>
<evidence type="ECO:0000313" key="5">
    <source>
        <dbReference type="Proteomes" id="UP000315010"/>
    </source>
</evidence>
<dbReference type="PANTHER" id="PTHR48081:SF6">
    <property type="entry name" value="PEPTIDASE S9 PROLYL OLIGOPEPTIDASE CATALYTIC DOMAIN-CONTAINING PROTEIN"/>
    <property type="match status" value="1"/>
</dbReference>
<evidence type="ECO:0000256" key="2">
    <source>
        <dbReference type="SAM" id="MobiDB-lite"/>
    </source>
</evidence>
<feature type="region of interest" description="Disordered" evidence="2">
    <location>
        <begin position="56"/>
        <end position="80"/>
    </location>
</feature>
<sequence>MLPAAVSIQTRKKPTMTRHRTYSQRGRLSVSRVFAAVFMTTLICLGTPLSAVELPPESPLWESQSPPHEFQPNGEQSLRSANVRPDSLSEFNRVFSNVSSPTYSIHRPKKSCGVGLVICPGGGFRDVWIDREGHDLAILLKEHGVTSLVLKYRTRSEEELRKPNGWQNYQLAVQADGRQAIRILRQNAEDLGLQPDKIGVCGFSAGGHLAISCSLHPESKSLESRVSGMPSFAGLFYPGIPDDAAETIEQRMKPESQNSPICPMFIINARHDELTPVEKCIDFYSHLLEAGVDAELHVYGRGGHGFGLGVGRGESTTMWPAGFVAWLRDFNIIED</sequence>
<keyword evidence="1 4" id="KW-0378">Hydrolase</keyword>